<evidence type="ECO:0000256" key="5">
    <source>
        <dbReference type="ARBA" id="ARBA00022692"/>
    </source>
</evidence>
<dbReference type="Gene3D" id="2.40.170.20">
    <property type="entry name" value="TonB-dependent receptor, beta-barrel domain"/>
    <property type="match status" value="1"/>
</dbReference>
<dbReference type="InterPro" id="IPR008969">
    <property type="entry name" value="CarboxyPept-like_regulatory"/>
</dbReference>
<evidence type="ECO:0000256" key="2">
    <source>
        <dbReference type="ARBA" id="ARBA00022448"/>
    </source>
</evidence>
<organism evidence="14 15">
    <name type="scientific">Lacibacter sediminis</name>
    <dbReference type="NCBI Taxonomy" id="2760713"/>
    <lineage>
        <taxon>Bacteria</taxon>
        <taxon>Pseudomonadati</taxon>
        <taxon>Bacteroidota</taxon>
        <taxon>Chitinophagia</taxon>
        <taxon>Chitinophagales</taxon>
        <taxon>Chitinophagaceae</taxon>
        <taxon>Lacibacter</taxon>
    </lineage>
</organism>
<dbReference type="SUPFAM" id="SSF49464">
    <property type="entry name" value="Carboxypeptidase regulatory domain-like"/>
    <property type="match status" value="1"/>
</dbReference>
<keyword evidence="6 12" id="KW-0732">Signal</keyword>
<accession>A0A7G5XL16</accession>
<keyword evidence="2 11" id="KW-0813">Transport</keyword>
<dbReference type="EMBL" id="CP060007">
    <property type="protein sequence ID" value="QNA46169.1"/>
    <property type="molecule type" value="Genomic_DNA"/>
</dbReference>
<evidence type="ECO:0000256" key="3">
    <source>
        <dbReference type="ARBA" id="ARBA00022452"/>
    </source>
</evidence>
<dbReference type="PANTHER" id="PTHR32552">
    <property type="entry name" value="FERRICHROME IRON RECEPTOR-RELATED"/>
    <property type="match status" value="1"/>
</dbReference>
<proteinExistence type="inferred from homology"/>
<dbReference type="SUPFAM" id="SSF56935">
    <property type="entry name" value="Porins"/>
    <property type="match status" value="1"/>
</dbReference>
<name>A0A7G5XL16_9BACT</name>
<keyword evidence="4" id="KW-0410">Iron transport</keyword>
<evidence type="ECO:0000256" key="11">
    <source>
        <dbReference type="PROSITE-ProRule" id="PRU01360"/>
    </source>
</evidence>
<evidence type="ECO:0000256" key="1">
    <source>
        <dbReference type="ARBA" id="ARBA00004571"/>
    </source>
</evidence>
<evidence type="ECO:0000259" key="13">
    <source>
        <dbReference type="Pfam" id="PF07715"/>
    </source>
</evidence>
<keyword evidence="7" id="KW-0408">Iron</keyword>
<dbReference type="GO" id="GO:0015344">
    <property type="term" value="F:siderophore uptake transmembrane transporter activity"/>
    <property type="evidence" value="ECO:0007669"/>
    <property type="project" value="TreeGrafter"/>
</dbReference>
<protein>
    <submittedName>
        <fullName evidence="14">TonB-dependent receptor</fullName>
    </submittedName>
</protein>
<evidence type="ECO:0000256" key="12">
    <source>
        <dbReference type="SAM" id="SignalP"/>
    </source>
</evidence>
<dbReference type="Gene3D" id="2.60.40.1120">
    <property type="entry name" value="Carboxypeptidase-like, regulatory domain"/>
    <property type="match status" value="1"/>
</dbReference>
<dbReference type="PANTHER" id="PTHR32552:SF68">
    <property type="entry name" value="FERRICHROME OUTER MEMBRANE TRANSPORTER_PHAGE RECEPTOR"/>
    <property type="match status" value="1"/>
</dbReference>
<feature type="domain" description="TonB-dependent receptor plug" evidence="13">
    <location>
        <begin position="118"/>
        <end position="224"/>
    </location>
</feature>
<dbReference type="KEGG" id="lacs:H4075_08305"/>
<comment type="similarity">
    <text evidence="11">Belongs to the TonB-dependent receptor family.</text>
</comment>
<evidence type="ECO:0000256" key="6">
    <source>
        <dbReference type="ARBA" id="ARBA00022729"/>
    </source>
</evidence>
<dbReference type="PROSITE" id="PS52016">
    <property type="entry name" value="TONB_DEPENDENT_REC_3"/>
    <property type="match status" value="1"/>
</dbReference>
<dbReference type="InterPro" id="IPR012910">
    <property type="entry name" value="Plug_dom"/>
</dbReference>
<keyword evidence="9 11" id="KW-0472">Membrane</keyword>
<evidence type="ECO:0000313" key="15">
    <source>
        <dbReference type="Proteomes" id="UP000515344"/>
    </source>
</evidence>
<feature type="chain" id="PRO_5028877954" evidence="12">
    <location>
        <begin position="20"/>
        <end position="807"/>
    </location>
</feature>
<evidence type="ECO:0000256" key="7">
    <source>
        <dbReference type="ARBA" id="ARBA00023004"/>
    </source>
</evidence>
<keyword evidence="15" id="KW-1185">Reference proteome</keyword>
<dbReference type="Pfam" id="PF13620">
    <property type="entry name" value="CarboxypepD_reg"/>
    <property type="match status" value="1"/>
</dbReference>
<sequence>MKKLMLGMLMIISQQLAMAQYKLSGVVKEKNNNEIAVSGATVEVAGNGTTQTDSEGRFSILLRQKGNYLVRISTVAFKQFEETIAVTEKETKLTATLEAQPLFLKPVEVSAIRAGDRMPFAKTNLNKKEIEKMNLGQDLPFILNQTPSVVINSDAGNGIGYTGIRIRGTDATRINMTLNGIPYNDAESQGLFFVNLPDFSSSVNSIQIQRGVGTSSNGAGAFGATLNLSTNDFNEKPYAELNNGFGTFSSLRHTIKAGSGLIGKHFTIDGRVSLIKSDGFIDRGSSNLRSAYLSAAYINEKTSLRLNAFTGKEKTYQSWNGIPEAKLRGDEAKLLEHYYNNYYLYDTREDSINLFRQDNNRTYNYFLYNNQTDNYRQDHYQLLLNHEVNKSWNINAALFATRGLGYYEEYKRNESLDDYGLAAVESDIIRQLWLDNWFYGSTFSAQYKRNNDQLTFGGAFTRYDGKHYGKIIWSEEPVTKDYKWYDLTAYKTDFNFYTKYQRRINSRWEAFADVQYRNVNHVIKGFRKNPSLQSGGNFNFVNPKIGISYADGNGWLGFASFSIGNKEPNRDDFEAGVNQQPKHETLYDFELNIEQRKEMYNWSVTGYYMHYNNQLVLTGKVNDVGAYNRINVPKSYRAGVELQAGVKPASWFNFAGNLTLSDNRILNFTEYVDDYDNGGQKENSFNSPALSFSPSAVAGFTLNFIPVKNGEISLLNKYVSRQYLDNTGNKARSIDPFFVSDLRLNYAIRFKGVKEINLTFQLSNLFNRIYETNGYSFSYIYAAQTVTENYYYPMAGRNFMAGINIKL</sequence>
<dbReference type="InterPro" id="IPR037066">
    <property type="entry name" value="Plug_dom_sf"/>
</dbReference>
<dbReference type="Gene3D" id="2.170.130.10">
    <property type="entry name" value="TonB-dependent receptor, plug domain"/>
    <property type="match status" value="1"/>
</dbReference>
<dbReference type="AlphaFoldDB" id="A0A7G5XL16"/>
<keyword evidence="8" id="KW-0406">Ion transport</keyword>
<dbReference type="InterPro" id="IPR036942">
    <property type="entry name" value="Beta-barrel_TonB_sf"/>
</dbReference>
<keyword evidence="5 11" id="KW-0812">Transmembrane</keyword>
<comment type="subcellular location">
    <subcellularLocation>
        <location evidence="1 11">Cell outer membrane</location>
        <topology evidence="1 11">Multi-pass membrane protein</topology>
    </subcellularLocation>
</comment>
<dbReference type="Proteomes" id="UP000515344">
    <property type="component" value="Chromosome"/>
</dbReference>
<gene>
    <name evidence="14" type="ORF">H4075_08305</name>
</gene>
<keyword evidence="14" id="KW-0675">Receptor</keyword>
<keyword evidence="3 11" id="KW-1134">Transmembrane beta strand</keyword>
<evidence type="ECO:0000256" key="9">
    <source>
        <dbReference type="ARBA" id="ARBA00023136"/>
    </source>
</evidence>
<dbReference type="RefSeq" id="WP_182805855.1">
    <property type="nucleotide sequence ID" value="NZ_CP060007.1"/>
</dbReference>
<evidence type="ECO:0000256" key="4">
    <source>
        <dbReference type="ARBA" id="ARBA00022496"/>
    </source>
</evidence>
<evidence type="ECO:0000313" key="14">
    <source>
        <dbReference type="EMBL" id="QNA46169.1"/>
    </source>
</evidence>
<feature type="signal peptide" evidence="12">
    <location>
        <begin position="1"/>
        <end position="19"/>
    </location>
</feature>
<dbReference type="GO" id="GO:0009279">
    <property type="term" value="C:cell outer membrane"/>
    <property type="evidence" value="ECO:0007669"/>
    <property type="project" value="UniProtKB-SubCell"/>
</dbReference>
<dbReference type="InterPro" id="IPR039426">
    <property type="entry name" value="TonB-dep_rcpt-like"/>
</dbReference>
<dbReference type="Pfam" id="PF07715">
    <property type="entry name" value="Plug"/>
    <property type="match status" value="1"/>
</dbReference>
<reference evidence="15" key="1">
    <citation type="submission" date="2020-08" db="EMBL/GenBank/DDBJ databases">
        <title>Lacibacter sp. S13-6-6 genome sequencing.</title>
        <authorList>
            <person name="Jin L."/>
        </authorList>
    </citation>
    <scope>NUCLEOTIDE SEQUENCE [LARGE SCALE GENOMIC DNA]</scope>
    <source>
        <strain evidence="15">S13-6-6</strain>
    </source>
</reference>
<evidence type="ECO:0000256" key="10">
    <source>
        <dbReference type="ARBA" id="ARBA00023237"/>
    </source>
</evidence>
<keyword evidence="10 11" id="KW-0998">Cell outer membrane</keyword>
<evidence type="ECO:0000256" key="8">
    <source>
        <dbReference type="ARBA" id="ARBA00023065"/>
    </source>
</evidence>